<protein>
    <recommendedName>
        <fullName evidence="3">F-box domain-containing protein</fullName>
    </recommendedName>
</protein>
<evidence type="ECO:0000313" key="2">
    <source>
        <dbReference type="Proteomes" id="UP001163850"/>
    </source>
</evidence>
<proteinExistence type="predicted"/>
<dbReference type="AlphaFoldDB" id="A0AA38Q4X2"/>
<comment type="caution">
    <text evidence="1">The sequence shown here is derived from an EMBL/GenBank/DDBJ whole genome shotgun (WGS) entry which is preliminary data.</text>
</comment>
<evidence type="ECO:0000313" key="1">
    <source>
        <dbReference type="EMBL" id="KAJ3987614.1"/>
    </source>
</evidence>
<name>A0AA38Q4X2_9AGAR</name>
<reference evidence="1" key="1">
    <citation type="submission" date="2022-08" db="EMBL/GenBank/DDBJ databases">
        <authorList>
            <consortium name="DOE Joint Genome Institute"/>
            <person name="Min B."/>
            <person name="Riley R."/>
            <person name="Sierra-Patev S."/>
            <person name="Naranjo-Ortiz M."/>
            <person name="Looney B."/>
            <person name="Konkel Z."/>
            <person name="Slot J.C."/>
            <person name="Sakamoto Y."/>
            <person name="Steenwyk J.L."/>
            <person name="Rokas A."/>
            <person name="Carro J."/>
            <person name="Camarero S."/>
            <person name="Ferreira P."/>
            <person name="Molpeceres G."/>
            <person name="Ruiz-Duenas F.J."/>
            <person name="Serrano A."/>
            <person name="Henrissat B."/>
            <person name="Drula E."/>
            <person name="Hughes K.W."/>
            <person name="Mata J.L."/>
            <person name="Ishikawa N.K."/>
            <person name="Vargas-Isla R."/>
            <person name="Ushijima S."/>
            <person name="Smith C.A."/>
            <person name="Ahrendt S."/>
            <person name="Andreopoulos W."/>
            <person name="He G."/>
            <person name="Labutti K."/>
            <person name="Lipzen A."/>
            <person name="Ng V."/>
            <person name="Sandor L."/>
            <person name="Barry K."/>
            <person name="Martinez A.T."/>
            <person name="Xiao Y."/>
            <person name="Gibbons J.G."/>
            <person name="Terashima K."/>
            <person name="Hibbett D.S."/>
            <person name="Grigoriev I.V."/>
        </authorList>
    </citation>
    <scope>NUCLEOTIDE SEQUENCE</scope>
    <source>
        <strain evidence="1">TFB7829</strain>
    </source>
</reference>
<dbReference type="EMBL" id="MU801921">
    <property type="protein sequence ID" value="KAJ3987614.1"/>
    <property type="molecule type" value="Genomic_DNA"/>
</dbReference>
<gene>
    <name evidence="1" type="ORF">F5890DRAFT_757896</name>
</gene>
<dbReference type="InterPro" id="IPR036047">
    <property type="entry name" value="F-box-like_dom_sf"/>
</dbReference>
<organism evidence="1 2">
    <name type="scientific">Lentinula detonsa</name>
    <dbReference type="NCBI Taxonomy" id="2804962"/>
    <lineage>
        <taxon>Eukaryota</taxon>
        <taxon>Fungi</taxon>
        <taxon>Dikarya</taxon>
        <taxon>Basidiomycota</taxon>
        <taxon>Agaricomycotina</taxon>
        <taxon>Agaricomycetes</taxon>
        <taxon>Agaricomycetidae</taxon>
        <taxon>Agaricales</taxon>
        <taxon>Marasmiineae</taxon>
        <taxon>Omphalotaceae</taxon>
        <taxon>Lentinula</taxon>
    </lineage>
</organism>
<dbReference type="SUPFAM" id="SSF81383">
    <property type="entry name" value="F-box domain"/>
    <property type="match status" value="1"/>
</dbReference>
<sequence length="442" mass="50747">MFTDSNSGSELPLELVELIIEYTDNDKKTLQAASLVCSIWRTAAFPYLLHDILISEEADFERLKKLCYRFPRLPTYHARSITLRPGTRLSSELSISEALRSFSLTRLFEDRRWELNQIASELPLMPKVTSLKWIMGRDVRHAIIVGPTIHRHIALLPSLQRLTLKARFEDLHELELFLGVCCGGLRSLTFQGIWFRNNSSRPLRLGHTRHLCSLEKLAFERTRASDPTYDEVVDLLLLSMKNQVSLQVLRIRYDFTMSPASLERLLDKSKKTLETLVIEPIGVAELPLWAHSCHPFARLGSQTKSFTLGIPQTTPGGPALTNSAPFEVLDFFRFVHALPPMPHITTVTITFRIYNEWDASEIWGSSTYPERNMKASWHRFLSWLAAQMPSLSLLIFFVKFKTKFNEQDQDRFFGFAKDAVPALRPGIHIQLQWMLEVASMSL</sequence>
<evidence type="ECO:0008006" key="3">
    <source>
        <dbReference type="Google" id="ProtNLM"/>
    </source>
</evidence>
<dbReference type="SUPFAM" id="SSF52047">
    <property type="entry name" value="RNI-like"/>
    <property type="match status" value="1"/>
</dbReference>
<accession>A0AA38Q4X2</accession>
<dbReference type="Proteomes" id="UP001163850">
    <property type="component" value="Unassembled WGS sequence"/>
</dbReference>